<dbReference type="PIRSF" id="PIRSF017804">
    <property type="entry name" value="Secretion_EccD1"/>
    <property type="match status" value="1"/>
</dbReference>
<feature type="transmembrane region" description="Helical" evidence="7">
    <location>
        <begin position="161"/>
        <end position="181"/>
    </location>
</feature>
<dbReference type="InterPro" id="IPR006707">
    <property type="entry name" value="T7SS_EccD"/>
</dbReference>
<dbReference type="Proteomes" id="UP001418444">
    <property type="component" value="Unassembled WGS sequence"/>
</dbReference>
<gene>
    <name evidence="9" type="primary">eccD</name>
    <name evidence="9" type="ORF">GCM10022231_28090</name>
</gene>
<dbReference type="InterPro" id="IPR024962">
    <property type="entry name" value="YukD-like"/>
</dbReference>
<name>A0ABP7PHF8_9ACTN</name>
<evidence type="ECO:0000256" key="7">
    <source>
        <dbReference type="SAM" id="Phobius"/>
    </source>
</evidence>
<proteinExistence type="inferred from homology"/>
<feature type="transmembrane region" description="Helical" evidence="7">
    <location>
        <begin position="270"/>
        <end position="291"/>
    </location>
</feature>
<accession>A0ABP7PHF8</accession>
<comment type="caution">
    <text evidence="9">The sequence shown here is derived from an EMBL/GenBank/DDBJ whole genome shotgun (WGS) entry which is preliminary data.</text>
</comment>
<evidence type="ECO:0000256" key="5">
    <source>
        <dbReference type="ARBA" id="ARBA00022989"/>
    </source>
</evidence>
<dbReference type="EMBL" id="BAAAZW010000008">
    <property type="protein sequence ID" value="GAA3965689.1"/>
    <property type="molecule type" value="Genomic_DNA"/>
</dbReference>
<dbReference type="Pfam" id="PF19053">
    <property type="entry name" value="EccD"/>
    <property type="match status" value="1"/>
</dbReference>
<dbReference type="RefSeq" id="WP_344784836.1">
    <property type="nucleotide sequence ID" value="NZ_BAAAZW010000008.1"/>
</dbReference>
<sequence length="495" mass="48960">MTVTAAGDTRRTAEPELIRVSVLGADTQLDVALPAQAPIVALLPDLLALLRLPAPPTDDPDRIGELPRWTLGRVGEAPLPAEISLAQAGVFDGELLMVREDLPSAPGALVDDVVDGLAHLAGRQSPGWTADSARLLGYAVAVAATSLAVIAGRLAAGSSPVPIAAAAGGAAVLLAAVAILAGRSGTDPRSVTTASTCAFLVAVLAGSAAPQPNSTGPSLAAAGICGLVATMVVYRCTGVGPLLHSALGTVAALGGACGLFTMGLSDDVRAAAAITAALGVYLILLAARVAIAAGRLPLPPVPTTPPPLPSIPDGDAVVDGLDGMVPDRSAPADPVGAIAELALVELDDLARRSAIAAGYLTGIVAGAAAVTVAAVAVVATGYGGSVASLLFCGAVAVALLARGRTHADRTQSATLIGAGAACVLAVLVGTGSLIAAFAGGIALAATAFTIGVTADEHSFSPLQRRALEVAEYAVLVAIIPALLWLLDTYRAIREF</sequence>
<dbReference type="InterPro" id="IPR044049">
    <property type="entry name" value="EccD_transm"/>
</dbReference>
<evidence type="ECO:0000256" key="6">
    <source>
        <dbReference type="ARBA" id="ARBA00023136"/>
    </source>
</evidence>
<organism evidence="9 10">
    <name type="scientific">Gordonia caeni</name>
    <dbReference type="NCBI Taxonomy" id="1007097"/>
    <lineage>
        <taxon>Bacteria</taxon>
        <taxon>Bacillati</taxon>
        <taxon>Actinomycetota</taxon>
        <taxon>Actinomycetes</taxon>
        <taxon>Mycobacteriales</taxon>
        <taxon>Gordoniaceae</taxon>
        <taxon>Gordonia</taxon>
    </lineage>
</organism>
<feature type="transmembrane region" description="Helical" evidence="7">
    <location>
        <begin position="466"/>
        <end position="486"/>
    </location>
</feature>
<feature type="domain" description="EccD-like transmembrane" evidence="8">
    <location>
        <begin position="134"/>
        <end position="494"/>
    </location>
</feature>
<feature type="transmembrane region" description="Helical" evidence="7">
    <location>
        <begin position="135"/>
        <end position="155"/>
    </location>
</feature>
<keyword evidence="6 7" id="KW-0472">Membrane</keyword>
<evidence type="ECO:0000313" key="10">
    <source>
        <dbReference type="Proteomes" id="UP001418444"/>
    </source>
</evidence>
<dbReference type="Pfam" id="PF08817">
    <property type="entry name" value="YukD"/>
    <property type="match status" value="1"/>
</dbReference>
<reference evidence="10" key="1">
    <citation type="journal article" date="2019" name="Int. J. Syst. Evol. Microbiol.">
        <title>The Global Catalogue of Microorganisms (GCM) 10K type strain sequencing project: providing services to taxonomists for standard genome sequencing and annotation.</title>
        <authorList>
            <consortium name="The Broad Institute Genomics Platform"/>
            <consortium name="The Broad Institute Genome Sequencing Center for Infectious Disease"/>
            <person name="Wu L."/>
            <person name="Ma J."/>
        </authorList>
    </citation>
    <scope>NUCLEOTIDE SEQUENCE [LARGE SCALE GENOMIC DNA]</scope>
    <source>
        <strain evidence="10">JCM 16923</strain>
    </source>
</reference>
<comment type="similarity">
    <text evidence="2">Belongs to the EccD/Snm4 family.</text>
</comment>
<feature type="transmembrane region" description="Helical" evidence="7">
    <location>
        <begin position="246"/>
        <end position="264"/>
    </location>
</feature>
<feature type="transmembrane region" description="Helical" evidence="7">
    <location>
        <begin position="412"/>
        <end position="428"/>
    </location>
</feature>
<evidence type="ECO:0000256" key="3">
    <source>
        <dbReference type="ARBA" id="ARBA00022475"/>
    </source>
</evidence>
<evidence type="ECO:0000256" key="2">
    <source>
        <dbReference type="ARBA" id="ARBA00006162"/>
    </source>
</evidence>
<feature type="transmembrane region" description="Helical" evidence="7">
    <location>
        <begin position="216"/>
        <end position="234"/>
    </location>
</feature>
<dbReference type="NCBIfam" id="TIGR03920">
    <property type="entry name" value="T7SS_EccD"/>
    <property type="match status" value="1"/>
</dbReference>
<evidence type="ECO:0000256" key="1">
    <source>
        <dbReference type="ARBA" id="ARBA00004651"/>
    </source>
</evidence>
<feature type="transmembrane region" description="Helical" evidence="7">
    <location>
        <begin position="356"/>
        <end position="376"/>
    </location>
</feature>
<keyword evidence="5 7" id="KW-1133">Transmembrane helix</keyword>
<evidence type="ECO:0000313" key="9">
    <source>
        <dbReference type="EMBL" id="GAA3965689.1"/>
    </source>
</evidence>
<dbReference type="Gene3D" id="3.10.20.90">
    <property type="entry name" value="Phosphatidylinositol 3-kinase Catalytic Subunit, Chain A, domain 1"/>
    <property type="match status" value="1"/>
</dbReference>
<keyword evidence="3" id="KW-1003">Cell membrane</keyword>
<comment type="subcellular location">
    <subcellularLocation>
        <location evidence="1">Cell membrane</location>
        <topology evidence="1">Multi-pass membrane protein</topology>
    </subcellularLocation>
</comment>
<keyword evidence="4 7" id="KW-0812">Transmembrane</keyword>
<feature type="transmembrane region" description="Helical" evidence="7">
    <location>
        <begin position="382"/>
        <end position="400"/>
    </location>
</feature>
<evidence type="ECO:0000256" key="4">
    <source>
        <dbReference type="ARBA" id="ARBA00022692"/>
    </source>
</evidence>
<evidence type="ECO:0000259" key="8">
    <source>
        <dbReference type="Pfam" id="PF19053"/>
    </source>
</evidence>
<keyword evidence="10" id="KW-1185">Reference proteome</keyword>
<protein>
    <submittedName>
        <fullName evidence="9">Type VII secretion integral membrane protein EccD</fullName>
    </submittedName>
</protein>
<feature type="transmembrane region" description="Helical" evidence="7">
    <location>
        <begin position="193"/>
        <end position="210"/>
    </location>
</feature>